<name>A0A382DUJ0_9ZZZZ</name>
<accession>A0A382DUJ0</accession>
<dbReference type="AlphaFoldDB" id="A0A382DUJ0"/>
<dbReference type="PANTHER" id="PTHR30388">
    <property type="entry name" value="ALDEHYDE OXIDOREDUCTASE MOLYBDENUM COFACTOR ASSEMBLY PROTEIN"/>
    <property type="match status" value="1"/>
</dbReference>
<dbReference type="InterPro" id="IPR003777">
    <property type="entry name" value="XdhC_CoxI"/>
</dbReference>
<feature type="domain" description="XdhC- CoxI" evidence="1">
    <location>
        <begin position="14"/>
        <end position="72"/>
    </location>
</feature>
<evidence type="ECO:0000259" key="1">
    <source>
        <dbReference type="Pfam" id="PF02625"/>
    </source>
</evidence>
<organism evidence="2">
    <name type="scientific">marine metagenome</name>
    <dbReference type="NCBI Taxonomy" id="408172"/>
    <lineage>
        <taxon>unclassified sequences</taxon>
        <taxon>metagenomes</taxon>
        <taxon>ecological metagenomes</taxon>
    </lineage>
</organism>
<gene>
    <name evidence="2" type="ORF">METZ01_LOCUS194789</name>
</gene>
<dbReference type="InterPro" id="IPR052698">
    <property type="entry name" value="MoCofactor_Util/Proc"/>
</dbReference>
<dbReference type="PANTHER" id="PTHR30388:SF6">
    <property type="entry name" value="XANTHINE DEHYDROGENASE SUBUNIT A-RELATED"/>
    <property type="match status" value="1"/>
</dbReference>
<protein>
    <recommendedName>
        <fullName evidence="1">XdhC- CoxI domain-containing protein</fullName>
    </recommendedName>
</protein>
<dbReference type="EMBL" id="UINC01041113">
    <property type="protein sequence ID" value="SVB41935.1"/>
    <property type="molecule type" value="Genomic_DNA"/>
</dbReference>
<proteinExistence type="predicted"/>
<dbReference type="Pfam" id="PF02625">
    <property type="entry name" value="XdhC_CoxI"/>
    <property type="match status" value="1"/>
</dbReference>
<feature type="non-terminal residue" evidence="2">
    <location>
        <position position="125"/>
    </location>
</feature>
<reference evidence="2" key="1">
    <citation type="submission" date="2018-05" db="EMBL/GenBank/DDBJ databases">
        <authorList>
            <person name="Lanie J.A."/>
            <person name="Ng W.-L."/>
            <person name="Kazmierczak K.M."/>
            <person name="Andrzejewski T.M."/>
            <person name="Davidsen T.M."/>
            <person name="Wayne K.J."/>
            <person name="Tettelin H."/>
            <person name="Glass J.I."/>
            <person name="Rusch D."/>
            <person name="Podicherti R."/>
            <person name="Tsui H.-C.T."/>
            <person name="Winkler M.E."/>
        </authorList>
    </citation>
    <scope>NUCLEOTIDE SEQUENCE</scope>
</reference>
<evidence type="ECO:0000313" key="2">
    <source>
        <dbReference type="EMBL" id="SVB41935.1"/>
    </source>
</evidence>
<sequence length="125" mass="13296">MKEVFEDAVEKLGKGEPVVVATVIRTKGSTPQKPGAKLLVRQDGSGIGTLGGGCVEGDIWFAAKQLMQRGGAPEYKEYELNEELAAEDGLVCGGTMYFLIDPVYSPGDYLPYAEEISGAYQGEGS</sequence>